<dbReference type="EMBL" id="FRAT01000007">
    <property type="protein sequence ID" value="SHL12227.1"/>
    <property type="molecule type" value="Genomic_DNA"/>
</dbReference>
<dbReference type="EMBL" id="FOKU01000005">
    <property type="protein sequence ID" value="SFC04819.1"/>
    <property type="molecule type" value="Genomic_DNA"/>
</dbReference>
<organism evidence="3 4">
    <name type="scientific">Flagellimonas taeanensis</name>
    <dbReference type="NCBI Taxonomy" id="1005926"/>
    <lineage>
        <taxon>Bacteria</taxon>
        <taxon>Pseudomonadati</taxon>
        <taxon>Bacteroidota</taxon>
        <taxon>Flavobacteriia</taxon>
        <taxon>Flavobacteriales</taxon>
        <taxon>Flavobacteriaceae</taxon>
        <taxon>Flagellimonas</taxon>
    </lineage>
</organism>
<feature type="transmembrane region" description="Helical" evidence="1">
    <location>
        <begin position="76"/>
        <end position="98"/>
    </location>
</feature>
<dbReference type="RefSeq" id="WP_072880696.1">
    <property type="nucleotide sequence ID" value="NZ_FOKU01000005.1"/>
</dbReference>
<evidence type="ECO:0000313" key="2">
    <source>
        <dbReference type="EMBL" id="SFC04819.1"/>
    </source>
</evidence>
<evidence type="ECO:0008006" key="6">
    <source>
        <dbReference type="Google" id="ProtNLM"/>
    </source>
</evidence>
<keyword evidence="1" id="KW-1133">Transmembrane helix</keyword>
<sequence length="115" mass="13110">MYEKPNERPISRKRFLKRMFSHLAIILAIIMVSLVVGISGFMFFEKMSFHQAFLNSSMLLAGLGLVERPVTHVGHWFVGVYGLYSGLVFIASFGILLAPTLHRIMHKLRWVDDAS</sequence>
<evidence type="ECO:0000313" key="5">
    <source>
        <dbReference type="Proteomes" id="UP000198940"/>
    </source>
</evidence>
<gene>
    <name evidence="2" type="ORF">SAMN04487891_10589</name>
    <name evidence="3" type="ORF">SAMN05216293_2691</name>
</gene>
<keyword evidence="1" id="KW-0812">Transmembrane</keyword>
<reference evidence="3 4" key="1">
    <citation type="submission" date="2016-11" db="EMBL/GenBank/DDBJ databases">
        <authorList>
            <person name="Varghese N."/>
            <person name="Submissions S."/>
        </authorList>
    </citation>
    <scope>NUCLEOTIDE SEQUENCE [LARGE SCALE GENOMIC DNA]</scope>
    <source>
        <strain evidence="3 4">CGMCC 1.12174</strain>
        <strain evidence="2 5">DSM 26351</strain>
    </source>
</reference>
<name>A0A1M6Y1Z0_9FLAO</name>
<feature type="transmembrane region" description="Helical" evidence="1">
    <location>
        <begin position="20"/>
        <end position="44"/>
    </location>
</feature>
<dbReference type="STRING" id="1055723.SAMN05216293_2691"/>
<evidence type="ECO:0000313" key="3">
    <source>
        <dbReference type="EMBL" id="SHL12227.1"/>
    </source>
</evidence>
<dbReference type="Proteomes" id="UP000184031">
    <property type="component" value="Unassembled WGS sequence"/>
</dbReference>
<dbReference type="OrthoDB" id="465094at2"/>
<protein>
    <recommendedName>
        <fullName evidence="6">Two pore domain potassium channel family protein</fullName>
    </recommendedName>
</protein>
<comment type="caution">
    <text evidence="3">The sequence shown here is derived from an EMBL/GenBank/DDBJ whole genome shotgun (WGS) entry which is preliminary data.</text>
</comment>
<evidence type="ECO:0000313" key="4">
    <source>
        <dbReference type="Proteomes" id="UP000184031"/>
    </source>
</evidence>
<keyword evidence="5" id="KW-1185">Reference proteome</keyword>
<dbReference type="Proteomes" id="UP000198940">
    <property type="component" value="Unassembled WGS sequence"/>
</dbReference>
<dbReference type="AlphaFoldDB" id="A0A1M6Y1Z0"/>
<proteinExistence type="predicted"/>
<evidence type="ECO:0000256" key="1">
    <source>
        <dbReference type="SAM" id="Phobius"/>
    </source>
</evidence>
<keyword evidence="1" id="KW-0472">Membrane</keyword>
<accession>A0A1M6Y1Z0</accession>